<dbReference type="RefSeq" id="WP_218289227.1">
    <property type="nucleotide sequence ID" value="NZ_CP121776.1"/>
</dbReference>
<dbReference type="GO" id="GO:0006633">
    <property type="term" value="P:fatty acid biosynthetic process"/>
    <property type="evidence" value="ECO:0007669"/>
    <property type="project" value="TreeGrafter"/>
</dbReference>
<gene>
    <name evidence="2" type="ORF">QBJ73_04095</name>
</gene>
<accession>A0AAJ6IEZ8</accession>
<dbReference type="AlphaFoldDB" id="A0AAJ6IEZ8"/>
<dbReference type="EMBL" id="CP121776">
    <property type="protein sequence ID" value="WMG18791.1"/>
    <property type="molecule type" value="Genomic_DNA"/>
</dbReference>
<evidence type="ECO:0000259" key="1">
    <source>
        <dbReference type="Pfam" id="PF01575"/>
    </source>
</evidence>
<evidence type="ECO:0000313" key="3">
    <source>
        <dbReference type="Proteomes" id="UP001244586"/>
    </source>
</evidence>
<evidence type="ECO:0000313" key="2">
    <source>
        <dbReference type="EMBL" id="WMG18791.1"/>
    </source>
</evidence>
<protein>
    <submittedName>
        <fullName evidence="2">MaoC family dehydratase</fullName>
    </submittedName>
</protein>
<name>A0AAJ6IEZ8_ACIJO</name>
<keyword evidence="3" id="KW-1185">Reference proteome</keyword>
<dbReference type="PANTHER" id="PTHR43437:SF3">
    <property type="entry name" value="HYDROXYACYL-THIOESTER DEHYDRATASE TYPE 2, MITOCHONDRIAL"/>
    <property type="match status" value="1"/>
</dbReference>
<dbReference type="PANTHER" id="PTHR43437">
    <property type="entry name" value="HYDROXYACYL-THIOESTER DEHYDRATASE TYPE 2, MITOCHONDRIAL-RELATED"/>
    <property type="match status" value="1"/>
</dbReference>
<feature type="domain" description="MaoC-like" evidence="1">
    <location>
        <begin position="22"/>
        <end position="124"/>
    </location>
</feature>
<organism evidence="2 3">
    <name type="scientific">Acinetobacter johnsonii</name>
    <dbReference type="NCBI Taxonomy" id="40214"/>
    <lineage>
        <taxon>Bacteria</taxon>
        <taxon>Pseudomonadati</taxon>
        <taxon>Pseudomonadota</taxon>
        <taxon>Gammaproteobacteria</taxon>
        <taxon>Moraxellales</taxon>
        <taxon>Moraxellaceae</taxon>
        <taxon>Acinetobacter</taxon>
    </lineage>
</organism>
<reference evidence="2 3" key="1">
    <citation type="submission" date="2023-04" db="EMBL/GenBank/DDBJ databases">
        <title>Acinetobacter johnsonii isolate AYTCM encoding NDM-1, OXA-58 and PER-1.</title>
        <authorList>
            <person name="Tian C."/>
            <person name="Wang S."/>
            <person name="Fan X."/>
            <person name="Xia D."/>
        </authorList>
    </citation>
    <scope>NUCLEOTIDE SEQUENCE [LARGE SCALE GENOMIC DNA]</scope>
    <source>
        <strain evidence="2 3">AYTCM</strain>
    </source>
</reference>
<dbReference type="InterPro" id="IPR050965">
    <property type="entry name" value="UPF0336/Enoyl-CoA_hydratase"/>
</dbReference>
<dbReference type="GO" id="GO:0019171">
    <property type="term" value="F:(3R)-hydroxyacyl-[acyl-carrier-protein] dehydratase activity"/>
    <property type="evidence" value="ECO:0007669"/>
    <property type="project" value="TreeGrafter"/>
</dbReference>
<dbReference type="CDD" id="cd03449">
    <property type="entry name" value="R_hydratase"/>
    <property type="match status" value="1"/>
</dbReference>
<dbReference type="Pfam" id="PF01575">
    <property type="entry name" value="MaoC_dehydratas"/>
    <property type="match status" value="1"/>
</dbReference>
<proteinExistence type="predicted"/>
<dbReference type="Proteomes" id="UP001244586">
    <property type="component" value="Chromosome"/>
</dbReference>
<dbReference type="InterPro" id="IPR002539">
    <property type="entry name" value="MaoC-like_dom"/>
</dbReference>
<sequence>MFFEFISSNQCMHNALNYERVYKFRFSKNDVEKFAEITGDVNPIHLDEEYAKTTFFKSPIVHGFFVGSVFSRIFGTDYPGIGTIYLNQSMNFKAPVFMDQTYYAQIVVNQIDEDKGNVKLATTVSDESGRKVLIGEATLKHSLFCV</sequence>